<evidence type="ECO:0000313" key="4">
    <source>
        <dbReference type="Proteomes" id="UP000279562"/>
    </source>
</evidence>
<feature type="domain" description="Putative auto-transporter adhesin head GIN" evidence="2">
    <location>
        <begin position="37"/>
        <end position="203"/>
    </location>
</feature>
<proteinExistence type="predicted"/>
<keyword evidence="1" id="KW-0732">Signal</keyword>
<gene>
    <name evidence="3" type="ORF">EII33_02855</name>
</gene>
<evidence type="ECO:0000259" key="2">
    <source>
        <dbReference type="Pfam" id="PF10988"/>
    </source>
</evidence>
<evidence type="ECO:0000256" key="1">
    <source>
        <dbReference type="SAM" id="SignalP"/>
    </source>
</evidence>
<dbReference type="Proteomes" id="UP000279562">
    <property type="component" value="Unassembled WGS sequence"/>
</dbReference>
<reference evidence="3 4" key="1">
    <citation type="submission" date="2018-11" db="EMBL/GenBank/DDBJ databases">
        <title>Genomes From Bacteria Associated with the Canine Oral Cavity: a Test Case for Automated Genome-Based Taxonomic Assignment.</title>
        <authorList>
            <person name="Coil D.A."/>
            <person name="Jospin G."/>
            <person name="Darling A.E."/>
            <person name="Wallis C."/>
            <person name="Davis I.J."/>
            <person name="Harris S."/>
            <person name="Eisen J.A."/>
            <person name="Holcombe L.J."/>
            <person name="O'Flynn C."/>
        </authorList>
    </citation>
    <scope>NUCLEOTIDE SEQUENCE [LARGE SCALE GENOMIC DNA]</scope>
    <source>
        <strain evidence="3 4">OH1047_COT-310</strain>
    </source>
</reference>
<dbReference type="EMBL" id="RQYF01000007">
    <property type="protein sequence ID" value="RRD92708.1"/>
    <property type="molecule type" value="Genomic_DNA"/>
</dbReference>
<keyword evidence="4" id="KW-1185">Reference proteome</keyword>
<dbReference type="Gene3D" id="2.160.20.120">
    <property type="match status" value="1"/>
</dbReference>
<sequence>MKTNIIGVIIALVLAFAGAAAAWAQDEKVSEVRKVDAFSSIEIHSVGTVCFTQSDACSLKLEGKEKYVKGMTTTVKNGRLVVSFKHNGGKNRNMKEGVTIYLSAPDLKQVDFSGVGRFSCEEALKLDDVVFRIEGVGNLDVKDLTCNTLKVKLNGVGRASVNVKCDYLSVKVDGVGSVTLTGTAGSADISKGGIGSVNTRGLKIGR</sequence>
<dbReference type="Pfam" id="PF10988">
    <property type="entry name" value="DUF2807"/>
    <property type="match status" value="1"/>
</dbReference>
<dbReference type="AlphaFoldDB" id="A0A3P2ACD4"/>
<evidence type="ECO:0000313" key="3">
    <source>
        <dbReference type="EMBL" id="RRD92708.1"/>
    </source>
</evidence>
<accession>A0A3P2ACD4</accession>
<dbReference type="RefSeq" id="WP_125238450.1">
    <property type="nucleotide sequence ID" value="NZ_RQYF01000007.1"/>
</dbReference>
<name>A0A3P2ACD4_9BACE</name>
<dbReference type="InterPro" id="IPR021255">
    <property type="entry name" value="DUF2807"/>
</dbReference>
<organism evidence="3 4">
    <name type="scientific">Prevotella heparinolytica</name>
    <dbReference type="NCBI Taxonomy" id="28113"/>
    <lineage>
        <taxon>Bacteria</taxon>
        <taxon>Pseudomonadati</taxon>
        <taxon>Bacteroidota</taxon>
        <taxon>Bacteroidia</taxon>
        <taxon>Bacteroidales</taxon>
        <taxon>Bacteroidaceae</taxon>
        <taxon>Bacteroides</taxon>
    </lineage>
</organism>
<comment type="caution">
    <text evidence="3">The sequence shown here is derived from an EMBL/GenBank/DDBJ whole genome shotgun (WGS) entry which is preliminary data.</text>
</comment>
<feature type="signal peptide" evidence="1">
    <location>
        <begin position="1"/>
        <end position="24"/>
    </location>
</feature>
<protein>
    <submittedName>
        <fullName evidence="3">DUF2807 domain-containing protein</fullName>
    </submittedName>
</protein>
<feature type="chain" id="PRO_5017949858" evidence="1">
    <location>
        <begin position="25"/>
        <end position="206"/>
    </location>
</feature>